<dbReference type="InterPro" id="IPR008928">
    <property type="entry name" value="6-hairpin_glycosidase_sf"/>
</dbReference>
<feature type="region of interest" description="Disordered" evidence="3">
    <location>
        <begin position="1"/>
        <end position="66"/>
    </location>
</feature>
<dbReference type="Proteomes" id="UP000044602">
    <property type="component" value="Unassembled WGS sequence"/>
</dbReference>
<keyword evidence="1" id="KW-0378">Hydrolase</keyword>
<gene>
    <name evidence="5" type="ORF">BN1708_005568</name>
    <name evidence="4" type="ORF">BN1723_012491</name>
</gene>
<evidence type="ECO:0000256" key="3">
    <source>
        <dbReference type="SAM" id="MobiDB-lite"/>
    </source>
</evidence>
<proteinExistence type="inferred from homology"/>
<dbReference type="EMBL" id="CVQH01021862">
    <property type="protein sequence ID" value="CRK31768.1"/>
    <property type="molecule type" value="Genomic_DNA"/>
</dbReference>
<evidence type="ECO:0000313" key="6">
    <source>
        <dbReference type="Proteomes" id="UP000044602"/>
    </source>
</evidence>
<evidence type="ECO:0000256" key="1">
    <source>
        <dbReference type="ARBA" id="ARBA00022801"/>
    </source>
</evidence>
<accession>A0A0G4LIH9</accession>
<organism evidence="4 7">
    <name type="scientific">Verticillium longisporum</name>
    <name type="common">Verticillium dahliae var. longisporum</name>
    <dbReference type="NCBI Taxonomy" id="100787"/>
    <lineage>
        <taxon>Eukaryota</taxon>
        <taxon>Fungi</taxon>
        <taxon>Dikarya</taxon>
        <taxon>Ascomycota</taxon>
        <taxon>Pezizomycotina</taxon>
        <taxon>Sordariomycetes</taxon>
        <taxon>Hypocreomycetidae</taxon>
        <taxon>Glomerellales</taxon>
        <taxon>Plectosphaerellaceae</taxon>
        <taxon>Verticillium</taxon>
    </lineage>
</organism>
<sequence>MAPAATATKDMDLRSGLKRGPPKGSWSNDIKIEEMPSKKNKTSPTQPQRTGLATPSSPQLTDASAPSDDLASLLYSPQVTAKIWGIAQQGFNSPNPPTLFPEYTKPGGTKYVYRELDFWTSGFFPGSLYLLLERQQKYGHRVRTLLSGAGGSADQQDPEPHPLQLEFACKWWTESLHTNALLTNTHDLGFMICPWARPAWDLRRDARAYETTLTAARSLYSRYDIRVGSLRSWDVCITKRYSFLTPDDGILVIIDNMMNLDLLFWAAAQLGDAAMHAAAVQHARTTRKYHVREDSSTCHVVVFEPDTGAFRARITNQGHADGSAWTRGQAWAIAGFAQTYGWTREVEFLDTAVACAEYFLAELPVSRIPPWDFRAPGEGPQPTDTSAAVIAAYGLLLIHEAFVALEKESGYLEHALSIVRAVTSKHTTGPSAYRRANRKIQTVEQGEVTETVGIEVEIGAECETILGGATINNYEFAPRRWANHGLVYADYYFLLFGNKLLEMGLDVKLMGGV</sequence>
<dbReference type="GO" id="GO:0052757">
    <property type="term" value="F:chondroitin hydrolase activity"/>
    <property type="evidence" value="ECO:0007669"/>
    <property type="project" value="TreeGrafter"/>
</dbReference>
<evidence type="ECO:0008006" key="8">
    <source>
        <dbReference type="Google" id="ProtNLM"/>
    </source>
</evidence>
<dbReference type="PANTHER" id="PTHR36845">
    <property type="entry name" value="HYDROLASE, PUTATIVE (AFU_ORTHOLOGUE AFUA_7G05090)-RELATED"/>
    <property type="match status" value="1"/>
</dbReference>
<protein>
    <recommendedName>
        <fullName evidence="8">Unsaturated glucuronyl hydrolase</fullName>
    </recommendedName>
</protein>
<dbReference type="GO" id="GO:0000272">
    <property type="term" value="P:polysaccharide catabolic process"/>
    <property type="evidence" value="ECO:0007669"/>
    <property type="project" value="TreeGrafter"/>
</dbReference>
<dbReference type="Proteomes" id="UP000045706">
    <property type="component" value="Unassembled WGS sequence"/>
</dbReference>
<dbReference type="InterPro" id="IPR052369">
    <property type="entry name" value="UG_Glycosaminoglycan_Hydrolase"/>
</dbReference>
<evidence type="ECO:0000313" key="7">
    <source>
        <dbReference type="Proteomes" id="UP000045706"/>
    </source>
</evidence>
<dbReference type="SUPFAM" id="SSF48208">
    <property type="entry name" value="Six-hairpin glycosidases"/>
    <property type="match status" value="1"/>
</dbReference>
<reference evidence="6 7" key="1">
    <citation type="submission" date="2015-05" db="EMBL/GenBank/DDBJ databases">
        <authorList>
            <person name="Fogelqvist Johan"/>
        </authorList>
    </citation>
    <scope>NUCLEOTIDE SEQUENCE [LARGE SCALE GENOMIC DNA]</scope>
    <source>
        <strain evidence="5">VL1</strain>
        <strain evidence="4">VL2</strain>
    </source>
</reference>
<evidence type="ECO:0000256" key="2">
    <source>
        <dbReference type="ARBA" id="ARBA00038358"/>
    </source>
</evidence>
<keyword evidence="6" id="KW-1185">Reference proteome</keyword>
<dbReference type="PANTHER" id="PTHR36845:SF1">
    <property type="entry name" value="HYDROLASE, PUTATIVE (AFU_ORTHOLOGUE AFUA_7G05090)-RELATED"/>
    <property type="match status" value="1"/>
</dbReference>
<evidence type="ECO:0000313" key="5">
    <source>
        <dbReference type="EMBL" id="CRK31768.1"/>
    </source>
</evidence>
<dbReference type="STRING" id="100787.A0A0G4LIH9"/>
<name>A0A0G4LIH9_VERLO</name>
<comment type="similarity">
    <text evidence="2">Belongs to the glycosyl hydrolase 88 family.</text>
</comment>
<dbReference type="InterPro" id="IPR012341">
    <property type="entry name" value="6hp_glycosidase-like_sf"/>
</dbReference>
<dbReference type="EMBL" id="CVQI01012336">
    <property type="protein sequence ID" value="CRK21822.1"/>
    <property type="molecule type" value="Genomic_DNA"/>
</dbReference>
<evidence type="ECO:0000313" key="4">
    <source>
        <dbReference type="EMBL" id="CRK21822.1"/>
    </source>
</evidence>
<dbReference type="Gene3D" id="1.50.10.10">
    <property type="match status" value="1"/>
</dbReference>
<feature type="compositionally biased region" description="Polar residues" evidence="3">
    <location>
        <begin position="42"/>
        <end position="64"/>
    </location>
</feature>
<dbReference type="AlphaFoldDB" id="A0A0G4LIH9"/>